<evidence type="ECO:0000313" key="4">
    <source>
        <dbReference type="EMBL" id="MCK8679120.1"/>
    </source>
</evidence>
<keyword evidence="5" id="KW-1185">Reference proteome</keyword>
<feature type="transmembrane region" description="Helical" evidence="2">
    <location>
        <begin position="139"/>
        <end position="161"/>
    </location>
</feature>
<name>A0ABT0ICV4_9ACTN</name>
<feature type="transmembrane region" description="Helical" evidence="2">
    <location>
        <begin position="218"/>
        <end position="238"/>
    </location>
</feature>
<evidence type="ECO:0000259" key="3">
    <source>
        <dbReference type="Pfam" id="PF20182"/>
    </source>
</evidence>
<sequence>MFQVPLIVLLSLGVLWKAVDLARSPYDRALRSLVLCLLLLLTGEILSFPEVTSAIDGATTAGTGKVAYNGIYLSGLYVLVSFFVSCAGLPDATTRRYRRIDTALLVGVLTALTAAMIATPAEMRGHSLSTPHMAEPAIAFFYVVGNAYFVYAYAACALYALRFAGTVSRPLALGLRTMAVGLLGLTATALGRLVLVVLRIDTPGAHQSFNTVNWSAANWSMGVVLVGTCYSAAVHLGARWRSAVHHRRMYRELTPLWTALAAAYPEIVLVRNPSGRPWGRLRSSPQQRFYRRLIECRDGLLRLSPHLRRLAPDEDLAGGPPDHVARLIATALRLRQSTGAPATGTELPATPVASPSPAETGLDADARELVAISRAFPTISSAQPPSIRERKA</sequence>
<keyword evidence="2" id="KW-0812">Transmembrane</keyword>
<dbReference type="NCBIfam" id="NF042915">
    <property type="entry name" value="MAB_1171c_fam"/>
    <property type="match status" value="1"/>
</dbReference>
<feature type="transmembrane region" description="Helical" evidence="2">
    <location>
        <begin position="173"/>
        <end position="198"/>
    </location>
</feature>
<organism evidence="4 5">
    <name type="scientific">Streptomyces lichenis</name>
    <dbReference type="NCBI Taxonomy" id="2306967"/>
    <lineage>
        <taxon>Bacteria</taxon>
        <taxon>Bacillati</taxon>
        <taxon>Actinomycetota</taxon>
        <taxon>Actinomycetes</taxon>
        <taxon>Kitasatosporales</taxon>
        <taxon>Streptomycetaceae</taxon>
        <taxon>Streptomyces</taxon>
    </lineage>
</organism>
<evidence type="ECO:0000256" key="1">
    <source>
        <dbReference type="SAM" id="MobiDB-lite"/>
    </source>
</evidence>
<feature type="domain" description="DUF6545" evidence="3">
    <location>
        <begin position="244"/>
        <end position="377"/>
    </location>
</feature>
<proteinExistence type="predicted"/>
<accession>A0ABT0ICV4</accession>
<dbReference type="InterPro" id="IPR046675">
    <property type="entry name" value="DUF6545"/>
</dbReference>
<dbReference type="Pfam" id="PF20182">
    <property type="entry name" value="DUF6545"/>
    <property type="match status" value="1"/>
</dbReference>
<keyword evidence="2" id="KW-0472">Membrane</keyword>
<dbReference type="EMBL" id="JALPTH010000016">
    <property type="protein sequence ID" value="MCK8679120.1"/>
    <property type="molecule type" value="Genomic_DNA"/>
</dbReference>
<reference evidence="4 5" key="1">
    <citation type="submission" date="2022-04" db="EMBL/GenBank/DDBJ databases">
        <title>Streptomyces sp. nov. LCR6-01 isolated from Lichen of Dirinaria sp.</title>
        <authorList>
            <person name="Kanchanasin P."/>
            <person name="Tanasupawat S."/>
            <person name="Phongsopitanun W."/>
        </authorList>
    </citation>
    <scope>NUCLEOTIDE SEQUENCE [LARGE SCALE GENOMIC DNA]</scope>
    <source>
        <strain evidence="4 5">LCR6-01</strain>
    </source>
</reference>
<evidence type="ECO:0000256" key="2">
    <source>
        <dbReference type="SAM" id="Phobius"/>
    </source>
</evidence>
<dbReference type="RefSeq" id="WP_248634783.1">
    <property type="nucleotide sequence ID" value="NZ_JALPTH010000016.1"/>
</dbReference>
<feature type="transmembrane region" description="Helical" evidence="2">
    <location>
        <begin position="71"/>
        <end position="90"/>
    </location>
</feature>
<evidence type="ECO:0000313" key="5">
    <source>
        <dbReference type="Proteomes" id="UP001522868"/>
    </source>
</evidence>
<comment type="caution">
    <text evidence="4">The sequence shown here is derived from an EMBL/GenBank/DDBJ whole genome shotgun (WGS) entry which is preliminary data.</text>
</comment>
<keyword evidence="2" id="KW-1133">Transmembrane helix</keyword>
<dbReference type="Proteomes" id="UP001522868">
    <property type="component" value="Unassembled WGS sequence"/>
</dbReference>
<feature type="transmembrane region" description="Helical" evidence="2">
    <location>
        <begin position="102"/>
        <end position="119"/>
    </location>
</feature>
<protein>
    <recommendedName>
        <fullName evidence="3">DUF6545 domain-containing protein</fullName>
    </recommendedName>
</protein>
<gene>
    <name evidence="4" type="ORF">M1O15_17320</name>
</gene>
<feature type="region of interest" description="Disordered" evidence="1">
    <location>
        <begin position="339"/>
        <end position="364"/>
    </location>
</feature>
<dbReference type="InterPro" id="IPR050039">
    <property type="entry name" value="MAB_1171c-like"/>
</dbReference>